<dbReference type="NCBIfam" id="NF008978">
    <property type="entry name" value="PRK12324.1-4"/>
    <property type="match status" value="1"/>
</dbReference>
<evidence type="ECO:0000256" key="3">
    <source>
        <dbReference type="ARBA" id="ARBA00022989"/>
    </source>
</evidence>
<dbReference type="Proteomes" id="UP001494902">
    <property type="component" value="Unassembled WGS sequence"/>
</dbReference>
<keyword evidence="8" id="KW-1185">Reference proteome</keyword>
<dbReference type="RefSeq" id="WP_349298311.1">
    <property type="nucleotide sequence ID" value="NZ_JBEDNQ010000004.1"/>
</dbReference>
<evidence type="ECO:0000313" key="7">
    <source>
        <dbReference type="EMBL" id="MEQ3551245.1"/>
    </source>
</evidence>
<dbReference type="Gene3D" id="1.10.357.140">
    <property type="entry name" value="UbiA prenyltransferase"/>
    <property type="match status" value="1"/>
</dbReference>
<sequence>MTSSDRTKVDDPADDAAAPSGAAAQAPSNGAPSNGASSNGAAASGDAGTPSKAAVAEAADPRTPVEPDAPDDAGAPEGHEADAAGATLAPATPLDPSERTPTLVARGLLKTMRPRQWVKNVLVFAAPFVGGGLFDGSVLVDCLIAFAAFSLAASGVYLVNDALDVDADRAHPTKRRRPIAAGIVPVPLAYIWAGVLFAAAIGLSFLLTWQLIVVLAVYVAVQLSYCLWLKHQPVLDICIVASGFLMRAIAGGVATGITLSQWFLLVAGFGSLFMVAGKRYAEMMLAEKTGAKIRKSLESYSASYLRYVWSLSATVMIMTYGLWAFEIREAHHNSVWSVLSIVPFVIAVLRYSVDVDRGTGGEPEEIALGDRVLQVLALAWIAMLTMAVYS</sequence>
<evidence type="ECO:0000256" key="5">
    <source>
        <dbReference type="SAM" id="MobiDB-lite"/>
    </source>
</evidence>
<dbReference type="EMBL" id="JBEDNQ010000004">
    <property type="protein sequence ID" value="MEQ3551245.1"/>
    <property type="molecule type" value="Genomic_DNA"/>
</dbReference>
<feature type="transmembrane region" description="Helical" evidence="6">
    <location>
        <begin position="140"/>
        <end position="159"/>
    </location>
</feature>
<accession>A0ABV1K9U2</accession>
<feature type="region of interest" description="Disordered" evidence="5">
    <location>
        <begin position="1"/>
        <end position="80"/>
    </location>
</feature>
<feature type="transmembrane region" description="Helical" evidence="6">
    <location>
        <begin position="335"/>
        <end position="351"/>
    </location>
</feature>
<dbReference type="InterPro" id="IPR044878">
    <property type="entry name" value="UbiA_sf"/>
</dbReference>
<name>A0ABV1K9U2_9PSEU</name>
<dbReference type="EC" id="2.4.2.45" evidence="7"/>
<reference evidence="7 8" key="1">
    <citation type="submission" date="2024-03" db="EMBL/GenBank/DDBJ databases">
        <title>Draft genome sequence of Pseudonocardia nematodicida JCM 31783.</title>
        <authorList>
            <person name="Butdee W."/>
            <person name="Duangmal K."/>
        </authorList>
    </citation>
    <scope>NUCLEOTIDE SEQUENCE [LARGE SCALE GENOMIC DNA]</scope>
    <source>
        <strain evidence="7 8">JCM 31783</strain>
    </source>
</reference>
<feature type="transmembrane region" description="Helical" evidence="6">
    <location>
        <begin position="304"/>
        <end position="323"/>
    </location>
</feature>
<keyword evidence="7" id="KW-0328">Glycosyltransferase</keyword>
<gene>
    <name evidence="7" type="ORF">WIS52_12255</name>
</gene>
<evidence type="ECO:0000256" key="6">
    <source>
        <dbReference type="SAM" id="Phobius"/>
    </source>
</evidence>
<keyword evidence="4 6" id="KW-0472">Membrane</keyword>
<keyword evidence="7" id="KW-0808">Transferase</keyword>
<dbReference type="Pfam" id="PF01040">
    <property type="entry name" value="UbiA"/>
    <property type="match status" value="1"/>
</dbReference>
<feature type="transmembrane region" description="Helical" evidence="6">
    <location>
        <begin position="179"/>
        <end position="201"/>
    </location>
</feature>
<comment type="subcellular location">
    <subcellularLocation>
        <location evidence="1">Membrane</location>
        <topology evidence="1">Multi-pass membrane protein</topology>
    </subcellularLocation>
</comment>
<dbReference type="InterPro" id="IPR000537">
    <property type="entry name" value="UbiA_prenyltransferase"/>
</dbReference>
<organism evidence="7 8">
    <name type="scientific">Pseudonocardia nematodicida</name>
    <dbReference type="NCBI Taxonomy" id="1206997"/>
    <lineage>
        <taxon>Bacteria</taxon>
        <taxon>Bacillati</taxon>
        <taxon>Actinomycetota</taxon>
        <taxon>Actinomycetes</taxon>
        <taxon>Pseudonocardiales</taxon>
        <taxon>Pseudonocardiaceae</taxon>
        <taxon>Pseudonocardia</taxon>
    </lineage>
</organism>
<feature type="transmembrane region" description="Helical" evidence="6">
    <location>
        <begin position="207"/>
        <end position="227"/>
    </location>
</feature>
<feature type="transmembrane region" description="Helical" evidence="6">
    <location>
        <begin position="117"/>
        <end position="134"/>
    </location>
</feature>
<feature type="compositionally biased region" description="Basic and acidic residues" evidence="5">
    <location>
        <begin position="1"/>
        <end position="11"/>
    </location>
</feature>
<dbReference type="GO" id="GO:0016757">
    <property type="term" value="F:glycosyltransferase activity"/>
    <property type="evidence" value="ECO:0007669"/>
    <property type="project" value="UniProtKB-KW"/>
</dbReference>
<comment type="caution">
    <text evidence="7">The sequence shown here is derived from an EMBL/GenBank/DDBJ whole genome shotgun (WGS) entry which is preliminary data.</text>
</comment>
<evidence type="ECO:0000256" key="4">
    <source>
        <dbReference type="ARBA" id="ARBA00023136"/>
    </source>
</evidence>
<evidence type="ECO:0000256" key="2">
    <source>
        <dbReference type="ARBA" id="ARBA00022692"/>
    </source>
</evidence>
<protein>
    <submittedName>
        <fullName evidence="7">Decaprenyl-phosphate phosphoribosyltransferase</fullName>
        <ecNumber evidence="7">2.4.2.45</ecNumber>
    </submittedName>
</protein>
<feature type="transmembrane region" description="Helical" evidence="6">
    <location>
        <begin position="259"/>
        <end position="276"/>
    </location>
</feature>
<evidence type="ECO:0000256" key="1">
    <source>
        <dbReference type="ARBA" id="ARBA00004141"/>
    </source>
</evidence>
<feature type="transmembrane region" description="Helical" evidence="6">
    <location>
        <begin position="234"/>
        <end position="253"/>
    </location>
</feature>
<feature type="transmembrane region" description="Helical" evidence="6">
    <location>
        <begin position="372"/>
        <end position="389"/>
    </location>
</feature>
<proteinExistence type="predicted"/>
<keyword evidence="2 6" id="KW-0812">Transmembrane</keyword>
<dbReference type="CDD" id="cd13963">
    <property type="entry name" value="PT_UbiA_2"/>
    <property type="match status" value="1"/>
</dbReference>
<keyword evidence="3 6" id="KW-1133">Transmembrane helix</keyword>
<evidence type="ECO:0000313" key="8">
    <source>
        <dbReference type="Proteomes" id="UP001494902"/>
    </source>
</evidence>
<feature type="compositionally biased region" description="Low complexity" evidence="5">
    <location>
        <begin position="15"/>
        <end position="48"/>
    </location>
</feature>